<dbReference type="AlphaFoldDB" id="A0ABD5CE76"/>
<protein>
    <submittedName>
        <fullName evidence="1">Uncharacterized protein</fullName>
    </submittedName>
</protein>
<gene>
    <name evidence="1" type="ORF">QF025_001973</name>
</gene>
<sequence>MSKCENLDEIADVLGDGGPHGPDESFETVEQLVDALVDLGNTDKVFVRHDDHLGLKSGLSEAFLASPLDEVDEEKFEEEIKEVLAQANTIIALSERHLSDDDLEEIREDRESRGEDTDD</sequence>
<reference evidence="1 2" key="1">
    <citation type="submission" date="2023-08" db="EMBL/GenBank/DDBJ databases">
        <title>Genome sequencing of plant associated microbes to promote plant fitness in Sorghum bicolor and Oryza sativa.</title>
        <authorList>
            <person name="Coleman-Derr D."/>
        </authorList>
    </citation>
    <scope>NUCLEOTIDE SEQUENCE [LARGE SCALE GENOMIC DNA]</scope>
    <source>
        <strain evidence="1 2">SLBN-33</strain>
    </source>
</reference>
<evidence type="ECO:0000313" key="2">
    <source>
        <dbReference type="Proteomes" id="UP001245184"/>
    </source>
</evidence>
<proteinExistence type="predicted"/>
<organism evidence="1 2">
    <name type="scientific">Paraburkholderia graminis</name>
    <dbReference type="NCBI Taxonomy" id="60548"/>
    <lineage>
        <taxon>Bacteria</taxon>
        <taxon>Pseudomonadati</taxon>
        <taxon>Pseudomonadota</taxon>
        <taxon>Betaproteobacteria</taxon>
        <taxon>Burkholderiales</taxon>
        <taxon>Burkholderiaceae</taxon>
        <taxon>Paraburkholderia</taxon>
    </lineage>
</organism>
<name>A0ABD5CE76_9BURK</name>
<comment type="caution">
    <text evidence="1">The sequence shown here is derived from an EMBL/GenBank/DDBJ whole genome shotgun (WGS) entry which is preliminary data.</text>
</comment>
<dbReference type="EMBL" id="JAVIZN010000002">
    <property type="protein sequence ID" value="MDR6203253.1"/>
    <property type="molecule type" value="Genomic_DNA"/>
</dbReference>
<dbReference type="RefSeq" id="WP_310031081.1">
    <property type="nucleotide sequence ID" value="NZ_JAVIZN010000002.1"/>
</dbReference>
<evidence type="ECO:0000313" key="1">
    <source>
        <dbReference type="EMBL" id="MDR6203253.1"/>
    </source>
</evidence>
<accession>A0ABD5CE76</accession>
<dbReference type="Proteomes" id="UP001245184">
    <property type="component" value="Unassembled WGS sequence"/>
</dbReference>